<dbReference type="EMBL" id="JBHLUU010000015">
    <property type="protein sequence ID" value="MFC0474440.1"/>
    <property type="molecule type" value="Genomic_DNA"/>
</dbReference>
<evidence type="ECO:0000256" key="2">
    <source>
        <dbReference type="SAM" id="Phobius"/>
    </source>
</evidence>
<protein>
    <recommendedName>
        <fullName evidence="5">YceG-like family protein</fullName>
    </recommendedName>
</protein>
<name>A0ABV6KN15_9BACI</name>
<dbReference type="Proteomes" id="UP001589738">
    <property type="component" value="Unassembled WGS sequence"/>
</dbReference>
<keyword evidence="2" id="KW-0472">Membrane</keyword>
<feature type="compositionally biased region" description="Basic and acidic residues" evidence="1">
    <location>
        <begin position="79"/>
        <end position="98"/>
    </location>
</feature>
<organism evidence="3 4">
    <name type="scientific">Robertmurraya beringensis</name>
    <dbReference type="NCBI Taxonomy" id="641660"/>
    <lineage>
        <taxon>Bacteria</taxon>
        <taxon>Bacillati</taxon>
        <taxon>Bacillota</taxon>
        <taxon>Bacilli</taxon>
        <taxon>Bacillales</taxon>
        <taxon>Bacillaceae</taxon>
        <taxon>Robertmurraya</taxon>
    </lineage>
</organism>
<evidence type="ECO:0000256" key="1">
    <source>
        <dbReference type="SAM" id="MobiDB-lite"/>
    </source>
</evidence>
<accession>A0ABV6KN15</accession>
<evidence type="ECO:0000313" key="4">
    <source>
        <dbReference type="Proteomes" id="UP001589738"/>
    </source>
</evidence>
<keyword evidence="4" id="KW-1185">Reference proteome</keyword>
<keyword evidence="2" id="KW-0812">Transmembrane</keyword>
<feature type="region of interest" description="Disordered" evidence="1">
    <location>
        <begin position="62"/>
        <end position="98"/>
    </location>
</feature>
<evidence type="ECO:0008006" key="5">
    <source>
        <dbReference type="Google" id="ProtNLM"/>
    </source>
</evidence>
<dbReference type="RefSeq" id="WP_160547409.1">
    <property type="nucleotide sequence ID" value="NZ_JBHLUU010000015.1"/>
</dbReference>
<reference evidence="3 4" key="1">
    <citation type="submission" date="2024-09" db="EMBL/GenBank/DDBJ databases">
        <authorList>
            <person name="Sun Q."/>
            <person name="Mori K."/>
        </authorList>
    </citation>
    <scope>NUCLEOTIDE SEQUENCE [LARGE SCALE GENOMIC DNA]</scope>
    <source>
        <strain evidence="3 4">CGMCC 1.9126</strain>
    </source>
</reference>
<sequence>MNKIHLRAFAFGLLLSTCIFGTYYYFSGDNGAAAKLSNEELIAQVEDKGYKVVEEKAYEELEAKAKDAEATPPEEETKETEQTDTTKEETAKEEEQPAEAVKEYKLNIISGMQSSEIATLLKDAGIITDAFEFEQYLINTGYHTKVQLGEFVVKSDMTFEQLAKIITKS</sequence>
<feature type="transmembrane region" description="Helical" evidence="2">
    <location>
        <begin position="6"/>
        <end position="26"/>
    </location>
</feature>
<gene>
    <name evidence="3" type="ORF">ACFFHF_03895</name>
</gene>
<dbReference type="Gene3D" id="3.30.1490.480">
    <property type="entry name" value="Endolytic murein transglycosylase"/>
    <property type="match status" value="1"/>
</dbReference>
<comment type="caution">
    <text evidence="3">The sequence shown here is derived from an EMBL/GenBank/DDBJ whole genome shotgun (WGS) entry which is preliminary data.</text>
</comment>
<keyword evidence="2" id="KW-1133">Transmembrane helix</keyword>
<proteinExistence type="predicted"/>
<evidence type="ECO:0000313" key="3">
    <source>
        <dbReference type="EMBL" id="MFC0474440.1"/>
    </source>
</evidence>